<dbReference type="AlphaFoldDB" id="A0A5N0VML2"/>
<feature type="domain" description="ChsH2 C-terminal OB-fold" evidence="1">
    <location>
        <begin position="69"/>
        <end position="132"/>
    </location>
</feature>
<keyword evidence="4" id="KW-1185">Reference proteome</keyword>
<dbReference type="OrthoDB" id="7470921at2"/>
<dbReference type="EMBL" id="VMNW02000003">
    <property type="protein sequence ID" value="KAA9166022.1"/>
    <property type="molecule type" value="Genomic_DNA"/>
</dbReference>
<dbReference type="PANTHER" id="PTHR34075">
    <property type="entry name" value="BLR3430 PROTEIN"/>
    <property type="match status" value="1"/>
</dbReference>
<evidence type="ECO:0000313" key="4">
    <source>
        <dbReference type="Proteomes" id="UP000319769"/>
    </source>
</evidence>
<feature type="domain" description="ChsH2 rubredoxin-like zinc ribbon" evidence="2">
    <location>
        <begin position="33"/>
        <end position="66"/>
    </location>
</feature>
<evidence type="ECO:0000259" key="2">
    <source>
        <dbReference type="Pfam" id="PF12172"/>
    </source>
</evidence>
<dbReference type="Pfam" id="PF01796">
    <property type="entry name" value="OB_ChsH2_C"/>
    <property type="match status" value="1"/>
</dbReference>
<reference evidence="3" key="1">
    <citation type="submission" date="2019-09" db="EMBL/GenBank/DDBJ databases">
        <authorList>
            <person name="Teo W.F.A."/>
            <person name="Duangmal K."/>
        </authorList>
    </citation>
    <scope>NUCLEOTIDE SEQUENCE [LARGE SCALE GENOMIC DNA]</scope>
    <source>
        <strain evidence="3">K81G1</strain>
    </source>
</reference>
<dbReference type="InterPro" id="IPR002878">
    <property type="entry name" value="ChsH2_C"/>
</dbReference>
<dbReference type="Proteomes" id="UP000319769">
    <property type="component" value="Unassembled WGS sequence"/>
</dbReference>
<dbReference type="SUPFAM" id="SSF50249">
    <property type="entry name" value="Nucleic acid-binding proteins"/>
    <property type="match status" value="1"/>
</dbReference>
<accession>A0A5N0VML2</accession>
<gene>
    <name evidence="3" type="ORF">FPZ12_003465</name>
</gene>
<comment type="caution">
    <text evidence="3">The sequence shown here is derived from an EMBL/GenBank/DDBJ whole genome shotgun (WGS) entry which is preliminary data.</text>
</comment>
<dbReference type="PANTHER" id="PTHR34075:SF5">
    <property type="entry name" value="BLR3430 PROTEIN"/>
    <property type="match status" value="1"/>
</dbReference>
<sequence>MRKEITVTNADVIANRIDSRPRPEPNEVTAPYFAACARGELLIQRCPDCGHAQHYPRALCTSCGAAPDWERSSGQGTVYTFTVIRQTGVAPFREEVPYVVAMIELAEGPRLMGNVTGVDPEAVRIGMPVEVYMVQVDDEVGVPYWRAR</sequence>
<evidence type="ECO:0000313" key="3">
    <source>
        <dbReference type="EMBL" id="KAA9166022.1"/>
    </source>
</evidence>
<organism evidence="3 4">
    <name type="scientific">Amycolatopsis acidicola</name>
    <dbReference type="NCBI Taxonomy" id="2596893"/>
    <lineage>
        <taxon>Bacteria</taxon>
        <taxon>Bacillati</taxon>
        <taxon>Actinomycetota</taxon>
        <taxon>Actinomycetes</taxon>
        <taxon>Pseudonocardiales</taxon>
        <taxon>Pseudonocardiaceae</taxon>
        <taxon>Amycolatopsis</taxon>
    </lineage>
</organism>
<dbReference type="InterPro" id="IPR052513">
    <property type="entry name" value="Thioester_dehydratase-like"/>
</dbReference>
<name>A0A5N0VML2_9PSEU</name>
<dbReference type="Gene3D" id="6.10.30.10">
    <property type="match status" value="1"/>
</dbReference>
<dbReference type="InterPro" id="IPR022002">
    <property type="entry name" value="ChsH2_Znr"/>
</dbReference>
<evidence type="ECO:0000259" key="1">
    <source>
        <dbReference type="Pfam" id="PF01796"/>
    </source>
</evidence>
<protein>
    <submittedName>
        <fullName evidence="3">Zn-ribbon domain-containing OB-fold protein</fullName>
    </submittedName>
</protein>
<dbReference type="InterPro" id="IPR012340">
    <property type="entry name" value="NA-bd_OB-fold"/>
</dbReference>
<proteinExistence type="predicted"/>
<dbReference type="Pfam" id="PF12172">
    <property type="entry name" value="zf-ChsH2"/>
    <property type="match status" value="1"/>
</dbReference>